<dbReference type="InterPro" id="IPR005301">
    <property type="entry name" value="MOB_kinase_act_fam"/>
</dbReference>
<dbReference type="EMBL" id="JAEPRD010000159">
    <property type="protein sequence ID" value="KAG2195878.1"/>
    <property type="molecule type" value="Genomic_DNA"/>
</dbReference>
<evidence type="ECO:0000256" key="2">
    <source>
        <dbReference type="SAM" id="MobiDB-lite"/>
    </source>
</evidence>
<keyword evidence="1" id="KW-0479">Metal-binding</keyword>
<keyword evidence="3" id="KW-0472">Membrane</keyword>
<proteinExistence type="predicted"/>
<dbReference type="SMART" id="SM01388">
    <property type="entry name" value="Mob1_phocein"/>
    <property type="match status" value="1"/>
</dbReference>
<feature type="transmembrane region" description="Helical" evidence="3">
    <location>
        <begin position="188"/>
        <end position="210"/>
    </location>
</feature>
<feature type="transmembrane region" description="Helical" evidence="3">
    <location>
        <begin position="113"/>
        <end position="132"/>
    </location>
</feature>
<keyword evidence="3" id="KW-1133">Transmembrane helix</keyword>
<evidence type="ECO:0000313" key="5">
    <source>
        <dbReference type="Proteomes" id="UP000603453"/>
    </source>
</evidence>
<protein>
    <submittedName>
        <fullName evidence="4">Uncharacterized protein</fullName>
    </submittedName>
</protein>
<organism evidence="4 5">
    <name type="scientific">Mucor saturninus</name>
    <dbReference type="NCBI Taxonomy" id="64648"/>
    <lineage>
        <taxon>Eukaryota</taxon>
        <taxon>Fungi</taxon>
        <taxon>Fungi incertae sedis</taxon>
        <taxon>Mucoromycota</taxon>
        <taxon>Mucoromycotina</taxon>
        <taxon>Mucoromycetes</taxon>
        <taxon>Mucorales</taxon>
        <taxon>Mucorineae</taxon>
        <taxon>Mucoraceae</taxon>
        <taxon>Mucor</taxon>
    </lineage>
</organism>
<dbReference type="Gene3D" id="1.20.140.30">
    <property type="entry name" value="MOB kinase activator"/>
    <property type="match status" value="1"/>
</dbReference>
<sequence>MVDKKDSFTRSNDRPCSYDSNTTDEGYHTDDKDAFDAEIPILKSHRTIQIAYSPLTYTLTISIIMLSIHTLLRQPFPWAHTFPPIFILFHLLFHVAHLSAHLLNLLRLERHCIVYGTWLYWTGWLLGTFLFSERLVSNSTESTVLLFWLLMLERRNAWGIIVWEFVSRLTATDIGQKKRLWESGSIKLLVFRIWCLLGTGSFWGLLYTLLAKLDGFAFKYLLQVHHIMKLLLVSTVGGLTMIIFWSFWTFQYKGVLWQKELRQGVIVWYSEGIAHAAQVFLGGKKNKLSKKTLNGDDYKPLFLSHVTHMLVKGNFSTITELPKYIDLDEWLAFNTFEFFNHINMFYGSITDFCTPQTCPCMCAGPGVEYAWVDASSKKVKLSAPQYIDYMASSIENMMGDESLFPTKAGREFPREFLQLTSRIFGQLFRLFAHIYHHHYDKIISLHEEPHLNSLFAHFISFSKEFDLLEKKEVAPLQDLVDAMIDHGLIS</sequence>
<evidence type="ECO:0000256" key="1">
    <source>
        <dbReference type="PIRSR" id="PIRSR605301-1"/>
    </source>
</evidence>
<evidence type="ECO:0000313" key="4">
    <source>
        <dbReference type="EMBL" id="KAG2195878.1"/>
    </source>
</evidence>
<feature type="binding site" evidence="1">
    <location>
        <position position="433"/>
    </location>
    <ligand>
        <name>Zn(2+)</name>
        <dbReference type="ChEBI" id="CHEBI:29105"/>
    </ligand>
</feature>
<name>A0A8H7UXN1_9FUNG</name>
<keyword evidence="5" id="KW-1185">Reference proteome</keyword>
<evidence type="ECO:0000256" key="3">
    <source>
        <dbReference type="SAM" id="Phobius"/>
    </source>
</evidence>
<keyword evidence="3" id="KW-0812">Transmembrane</keyword>
<feature type="binding site" evidence="1">
    <location>
        <position position="438"/>
    </location>
    <ligand>
        <name>Zn(2+)</name>
        <dbReference type="ChEBI" id="CHEBI:29105"/>
    </ligand>
</feature>
<feature type="region of interest" description="Disordered" evidence="2">
    <location>
        <begin position="1"/>
        <end position="25"/>
    </location>
</feature>
<feature type="binding site" evidence="1">
    <location>
        <position position="358"/>
    </location>
    <ligand>
        <name>Zn(2+)</name>
        <dbReference type="ChEBI" id="CHEBI:29105"/>
    </ligand>
</feature>
<dbReference type="PANTHER" id="PTHR22599">
    <property type="entry name" value="MPS ONE BINDER KINASE ACTIVATOR-LIKE MOB"/>
    <property type="match status" value="1"/>
</dbReference>
<gene>
    <name evidence="4" type="ORF">INT47_002921</name>
</gene>
<reference evidence="4" key="1">
    <citation type="submission" date="2020-12" db="EMBL/GenBank/DDBJ databases">
        <title>Metabolic potential, ecology and presence of endohyphal bacteria is reflected in genomic diversity of Mucoromycotina.</title>
        <authorList>
            <person name="Muszewska A."/>
            <person name="Okrasinska A."/>
            <person name="Steczkiewicz K."/>
            <person name="Drgas O."/>
            <person name="Orlowska M."/>
            <person name="Perlinska-Lenart U."/>
            <person name="Aleksandrzak-Piekarczyk T."/>
            <person name="Szatraj K."/>
            <person name="Zielenkiewicz U."/>
            <person name="Pilsyk S."/>
            <person name="Malc E."/>
            <person name="Mieczkowski P."/>
            <person name="Kruszewska J.S."/>
            <person name="Biernat P."/>
            <person name="Pawlowska J."/>
        </authorList>
    </citation>
    <scope>NUCLEOTIDE SEQUENCE</scope>
    <source>
        <strain evidence="4">WA0000017839</strain>
    </source>
</reference>
<keyword evidence="1" id="KW-0862">Zinc</keyword>
<feature type="transmembrane region" description="Helical" evidence="3">
    <location>
        <begin position="50"/>
        <end position="72"/>
    </location>
</feature>
<dbReference type="OrthoDB" id="2230209at2759"/>
<dbReference type="Proteomes" id="UP000603453">
    <property type="component" value="Unassembled WGS sequence"/>
</dbReference>
<feature type="transmembrane region" description="Helical" evidence="3">
    <location>
        <begin position="230"/>
        <end position="250"/>
    </location>
</feature>
<comment type="caution">
    <text evidence="4">The sequence shown here is derived from an EMBL/GenBank/DDBJ whole genome shotgun (WGS) entry which is preliminary data.</text>
</comment>
<dbReference type="SUPFAM" id="SSF101152">
    <property type="entry name" value="Mob1/phocein"/>
    <property type="match status" value="1"/>
</dbReference>
<dbReference type="InterPro" id="IPR036703">
    <property type="entry name" value="MOB_kinase_act_sf"/>
</dbReference>
<dbReference type="AlphaFoldDB" id="A0A8H7UXN1"/>
<feature type="compositionally biased region" description="Basic and acidic residues" evidence="2">
    <location>
        <begin position="1"/>
        <end position="13"/>
    </location>
</feature>
<feature type="transmembrane region" description="Helical" evidence="3">
    <location>
        <begin position="84"/>
        <end position="106"/>
    </location>
</feature>
<dbReference type="Pfam" id="PF03637">
    <property type="entry name" value="Mob1_phocein"/>
    <property type="match status" value="1"/>
</dbReference>
<feature type="binding site" evidence="1">
    <location>
        <position position="353"/>
    </location>
    <ligand>
        <name>Zn(2+)</name>
        <dbReference type="ChEBI" id="CHEBI:29105"/>
    </ligand>
</feature>
<accession>A0A8H7UXN1</accession>